<proteinExistence type="inferred from homology"/>
<dbReference type="EMBL" id="QASA01000001">
    <property type="protein sequence ID" value="RDC66549.1"/>
    <property type="molecule type" value="Genomic_DNA"/>
</dbReference>
<dbReference type="Gene3D" id="3.60.21.10">
    <property type="match status" value="1"/>
</dbReference>
<protein>
    <submittedName>
        <fullName evidence="4">5'-nucleotidase</fullName>
        <ecNumber evidence="4">3.1.3.5</ecNumber>
    </submittedName>
</protein>
<evidence type="ECO:0000313" key="4">
    <source>
        <dbReference type="EMBL" id="RDC66549.1"/>
    </source>
</evidence>
<dbReference type="GO" id="GO:0008253">
    <property type="term" value="F:5'-nucleotidase activity"/>
    <property type="evidence" value="ECO:0007669"/>
    <property type="project" value="UniProtKB-EC"/>
</dbReference>
<dbReference type="InterPro" id="IPR029052">
    <property type="entry name" value="Metallo-depent_PP-like"/>
</dbReference>
<evidence type="ECO:0000259" key="3">
    <source>
        <dbReference type="Pfam" id="PF00149"/>
    </source>
</evidence>
<dbReference type="GO" id="GO:0046872">
    <property type="term" value="F:metal ion binding"/>
    <property type="evidence" value="ECO:0007669"/>
    <property type="project" value="InterPro"/>
</dbReference>
<sequence length="310" mass="34436">MNRREFLKKTAVSAAATSLLAWPNEVWAGGTVNLTILHTNDMHSRIDPFPNDGRTNGGLGGMARRATLINQIRQQEKNVLLLDSGDIFQGTPYFNFFGGELEYKLMTQMRYDATTFGNHDFDNGLAGLQRQLPNAGFSFLSANYDFSNTILKNQFQPYQVFEKEGIKIGVFGLGIELAGLVDKKNYGATVYLDPGQRAADMVKQLREKENCNLVICLSHLGYKYENAKIDDRKLAQQVPGIDLILGGHTHTFMEAPEKINRTNGHETLINQVGWAGINLGRMDFTFSKKSKQKINVAAAVLPIGKTVISS</sequence>
<dbReference type="PANTHER" id="PTHR11575:SF24">
    <property type="entry name" value="5'-NUCLEOTIDASE"/>
    <property type="match status" value="1"/>
</dbReference>
<keyword evidence="5" id="KW-1185">Reference proteome</keyword>
<keyword evidence="2" id="KW-0547">Nucleotide-binding</keyword>
<comment type="caution">
    <text evidence="4">The sequence shown here is derived from an EMBL/GenBank/DDBJ whole genome shotgun (WGS) entry which is preliminary data.</text>
</comment>
<organism evidence="4 5">
    <name type="scientific">Adhaeribacter pallidiroseus</name>
    <dbReference type="NCBI Taxonomy" id="2072847"/>
    <lineage>
        <taxon>Bacteria</taxon>
        <taxon>Pseudomonadati</taxon>
        <taxon>Bacteroidota</taxon>
        <taxon>Cytophagia</taxon>
        <taxon>Cytophagales</taxon>
        <taxon>Hymenobacteraceae</taxon>
        <taxon>Adhaeribacter</taxon>
    </lineage>
</organism>
<name>A0A369QUT3_9BACT</name>
<feature type="domain" description="Calcineurin-like phosphoesterase" evidence="3">
    <location>
        <begin position="34"/>
        <end position="251"/>
    </location>
</feature>
<dbReference type="NCBIfam" id="TIGR01409">
    <property type="entry name" value="TAT_signal_seq"/>
    <property type="match status" value="1"/>
</dbReference>
<dbReference type="RefSeq" id="WP_115375395.1">
    <property type="nucleotide sequence ID" value="NZ_QASA01000001.1"/>
</dbReference>
<dbReference type="GO" id="GO:0000166">
    <property type="term" value="F:nucleotide binding"/>
    <property type="evidence" value="ECO:0007669"/>
    <property type="project" value="UniProtKB-KW"/>
</dbReference>
<dbReference type="PRINTS" id="PR01607">
    <property type="entry name" value="APYRASEFAMLY"/>
</dbReference>
<dbReference type="CDD" id="cd00845">
    <property type="entry name" value="MPP_UshA_N_like"/>
    <property type="match status" value="1"/>
</dbReference>
<dbReference type="SMR" id="A0A369QUT3"/>
<dbReference type="AlphaFoldDB" id="A0A369QUT3"/>
<gene>
    <name evidence="4" type="ORF">AHMF7616_05180</name>
</gene>
<dbReference type="InterPro" id="IPR006146">
    <property type="entry name" value="5'-Nucleotdase_CS"/>
</dbReference>
<dbReference type="InterPro" id="IPR006311">
    <property type="entry name" value="TAT_signal"/>
</dbReference>
<feature type="signal peptide" evidence="2">
    <location>
        <begin position="1"/>
        <end position="28"/>
    </location>
</feature>
<keyword evidence="2 4" id="KW-0378">Hydrolase</keyword>
<comment type="similarity">
    <text evidence="1 2">Belongs to the 5'-nucleotidase family.</text>
</comment>
<dbReference type="InterPro" id="IPR019546">
    <property type="entry name" value="TAT_signal_bac_arc"/>
</dbReference>
<dbReference type="Proteomes" id="UP000253919">
    <property type="component" value="Unassembled WGS sequence"/>
</dbReference>
<evidence type="ECO:0000256" key="2">
    <source>
        <dbReference type="RuleBase" id="RU362119"/>
    </source>
</evidence>
<dbReference type="PROSITE" id="PS00785">
    <property type="entry name" value="5_NUCLEOTIDASE_1"/>
    <property type="match status" value="1"/>
</dbReference>
<keyword evidence="2" id="KW-0732">Signal</keyword>
<feature type="chain" id="PRO_5016480207" evidence="2">
    <location>
        <begin position="29"/>
        <end position="310"/>
    </location>
</feature>
<dbReference type="PANTHER" id="PTHR11575">
    <property type="entry name" value="5'-NUCLEOTIDASE-RELATED"/>
    <property type="match status" value="1"/>
</dbReference>
<dbReference type="Pfam" id="PF00149">
    <property type="entry name" value="Metallophos"/>
    <property type="match status" value="1"/>
</dbReference>
<evidence type="ECO:0000256" key="1">
    <source>
        <dbReference type="ARBA" id="ARBA00006654"/>
    </source>
</evidence>
<dbReference type="GO" id="GO:0009166">
    <property type="term" value="P:nucleotide catabolic process"/>
    <property type="evidence" value="ECO:0007669"/>
    <property type="project" value="InterPro"/>
</dbReference>
<dbReference type="OrthoDB" id="9775118at2"/>
<dbReference type="PROSITE" id="PS51318">
    <property type="entry name" value="TAT"/>
    <property type="match status" value="1"/>
</dbReference>
<dbReference type="EC" id="3.1.3.5" evidence="4"/>
<dbReference type="SUPFAM" id="SSF56300">
    <property type="entry name" value="Metallo-dependent phosphatases"/>
    <property type="match status" value="1"/>
</dbReference>
<dbReference type="InterPro" id="IPR006179">
    <property type="entry name" value="5_nucleotidase/apyrase"/>
</dbReference>
<dbReference type="InterPro" id="IPR004843">
    <property type="entry name" value="Calcineurin-like_PHP"/>
</dbReference>
<accession>A0A369QUT3</accession>
<reference evidence="4 5" key="1">
    <citation type="submission" date="2018-04" db="EMBL/GenBank/DDBJ databases">
        <title>Adhaeribacter sp. HMF7616 genome sequencing and assembly.</title>
        <authorList>
            <person name="Kang H."/>
            <person name="Kang J."/>
            <person name="Cha I."/>
            <person name="Kim H."/>
            <person name="Joh K."/>
        </authorList>
    </citation>
    <scope>NUCLEOTIDE SEQUENCE [LARGE SCALE GENOMIC DNA]</scope>
    <source>
        <strain evidence="4 5">HMF7616</strain>
    </source>
</reference>
<evidence type="ECO:0000313" key="5">
    <source>
        <dbReference type="Proteomes" id="UP000253919"/>
    </source>
</evidence>